<dbReference type="PANTHER" id="PTHR43466">
    <property type="entry name" value="2-OXO-4-HYDROXY-4-CARBOXY-5-UREIDOIMIDAZOLINE DECARBOXYLASE-RELATED"/>
    <property type="match status" value="1"/>
</dbReference>
<dbReference type="AlphaFoldDB" id="T0PX35"/>
<keyword evidence="6" id="KW-0456">Lyase</keyword>
<dbReference type="STRING" id="1156394.T0PX35"/>
<evidence type="ECO:0000256" key="4">
    <source>
        <dbReference type="ARBA" id="ARBA00022631"/>
    </source>
</evidence>
<dbReference type="NCBIfam" id="TIGR03180">
    <property type="entry name" value="UraD_2"/>
    <property type="match status" value="1"/>
</dbReference>
<evidence type="ECO:0000256" key="5">
    <source>
        <dbReference type="ARBA" id="ARBA00022793"/>
    </source>
</evidence>
<dbReference type="SUPFAM" id="SSF158694">
    <property type="entry name" value="UraD-Like"/>
    <property type="match status" value="1"/>
</dbReference>
<dbReference type="EMBL" id="JH767266">
    <property type="protein sequence ID" value="EQC25580.1"/>
    <property type="molecule type" value="Genomic_DNA"/>
</dbReference>
<dbReference type="NCBIfam" id="NF010372">
    <property type="entry name" value="PRK13798.1"/>
    <property type="match status" value="1"/>
</dbReference>
<dbReference type="InterPro" id="IPR036778">
    <property type="entry name" value="OHCU_decarboxylase_sf"/>
</dbReference>
<sequence length="161" mass="17717">MATEASWTSDEWRTKLLHCCGSRRWVELMFAQRPFASLEDLLAKARTVDAQLGRADWLEAFAAHPEIGTKTQTISTWEAQEQSGAAQAAAATLDELSACNQAYKAKFGYIYIVCATGKSAAEMLAIVQDRLRHSPASELVVAAQEQAKITQIRLTKLLAET</sequence>
<keyword evidence="9" id="KW-1185">Reference proteome</keyword>
<evidence type="ECO:0000256" key="1">
    <source>
        <dbReference type="ARBA" id="ARBA00001163"/>
    </source>
</evidence>
<comment type="catalytic activity">
    <reaction evidence="1">
        <text>5-hydroxy-2-oxo-4-ureido-2,5-dihydro-1H-imidazole-5-carboxylate + H(+) = (S)-allantoin + CO2</text>
        <dbReference type="Rhea" id="RHEA:26301"/>
        <dbReference type="ChEBI" id="CHEBI:15378"/>
        <dbReference type="ChEBI" id="CHEBI:15678"/>
        <dbReference type="ChEBI" id="CHEBI:16526"/>
        <dbReference type="ChEBI" id="CHEBI:58639"/>
        <dbReference type="EC" id="4.1.1.97"/>
    </reaction>
</comment>
<evidence type="ECO:0000259" key="7">
    <source>
        <dbReference type="Pfam" id="PF09349"/>
    </source>
</evidence>
<dbReference type="GO" id="GO:0019628">
    <property type="term" value="P:urate catabolic process"/>
    <property type="evidence" value="ECO:0007669"/>
    <property type="project" value="TreeGrafter"/>
</dbReference>
<evidence type="ECO:0000256" key="6">
    <source>
        <dbReference type="ARBA" id="ARBA00023239"/>
    </source>
</evidence>
<dbReference type="GeneID" id="19957277"/>
<dbReference type="GO" id="GO:0006144">
    <property type="term" value="P:purine nucleobase metabolic process"/>
    <property type="evidence" value="ECO:0007669"/>
    <property type="project" value="UniProtKB-KW"/>
</dbReference>
<reference evidence="8 9" key="1">
    <citation type="submission" date="2012-04" db="EMBL/GenBank/DDBJ databases">
        <title>The Genome Sequence of Saprolegnia declina VS20.</title>
        <authorList>
            <consortium name="The Broad Institute Genome Sequencing Platform"/>
            <person name="Russ C."/>
            <person name="Nusbaum C."/>
            <person name="Tyler B."/>
            <person name="van West P."/>
            <person name="Dieguez-Uribeondo J."/>
            <person name="de Bruijn I."/>
            <person name="Tripathy S."/>
            <person name="Jiang R."/>
            <person name="Young S.K."/>
            <person name="Zeng Q."/>
            <person name="Gargeya S."/>
            <person name="Fitzgerald M."/>
            <person name="Haas B."/>
            <person name="Abouelleil A."/>
            <person name="Alvarado L."/>
            <person name="Arachchi H.M."/>
            <person name="Berlin A."/>
            <person name="Chapman S.B."/>
            <person name="Goldberg J."/>
            <person name="Griggs A."/>
            <person name="Gujja S."/>
            <person name="Hansen M."/>
            <person name="Howarth C."/>
            <person name="Imamovic A."/>
            <person name="Larimer J."/>
            <person name="McCowen C."/>
            <person name="Montmayeur A."/>
            <person name="Murphy C."/>
            <person name="Neiman D."/>
            <person name="Pearson M."/>
            <person name="Priest M."/>
            <person name="Roberts A."/>
            <person name="Saif S."/>
            <person name="Shea T."/>
            <person name="Sisk P."/>
            <person name="Sykes S."/>
            <person name="Wortman J."/>
            <person name="Nusbaum C."/>
            <person name="Birren B."/>
        </authorList>
    </citation>
    <scope>NUCLEOTIDE SEQUENCE [LARGE SCALE GENOMIC DNA]</scope>
    <source>
        <strain evidence="8 9">VS20</strain>
    </source>
</reference>
<dbReference type="eggNOG" id="KOG3006">
    <property type="taxonomic scope" value="Eukaryota"/>
</dbReference>
<dbReference type="GO" id="GO:0051997">
    <property type="term" value="F:2-oxo-4-hydroxy-4-carboxy-5-ureidoimidazoline decarboxylase activity"/>
    <property type="evidence" value="ECO:0007669"/>
    <property type="project" value="UniProtKB-EC"/>
</dbReference>
<dbReference type="Proteomes" id="UP000030762">
    <property type="component" value="Unassembled WGS sequence"/>
</dbReference>
<dbReference type="OMA" id="AHPMIGD"/>
<keyword evidence="5" id="KW-0210">Decarboxylase</keyword>
<protein>
    <recommendedName>
        <fullName evidence="3">2-oxo-4-hydroxy-4-carboxy-5-ureidoimidazoline decarboxylase</fullName>
        <ecNumber evidence="3">4.1.1.97</ecNumber>
    </recommendedName>
</protein>
<comment type="pathway">
    <text evidence="2">Purine metabolism; urate degradation; (S)-allantoin from urate: step 3/3.</text>
</comment>
<dbReference type="RefSeq" id="XP_008620987.1">
    <property type="nucleotide sequence ID" value="XM_008622765.1"/>
</dbReference>
<dbReference type="Gene3D" id="1.10.3330.10">
    <property type="entry name" value="Oxo-4-hydroxy-4-carboxy-5-ureidoimidazoline decarboxylase"/>
    <property type="match status" value="1"/>
</dbReference>
<dbReference type="InterPro" id="IPR017595">
    <property type="entry name" value="OHCU_decarboxylase-2"/>
</dbReference>
<organism evidence="8 9">
    <name type="scientific">Saprolegnia diclina (strain VS20)</name>
    <dbReference type="NCBI Taxonomy" id="1156394"/>
    <lineage>
        <taxon>Eukaryota</taxon>
        <taxon>Sar</taxon>
        <taxon>Stramenopiles</taxon>
        <taxon>Oomycota</taxon>
        <taxon>Saprolegniomycetes</taxon>
        <taxon>Saprolegniales</taxon>
        <taxon>Saprolegniaceae</taxon>
        <taxon>Saprolegnia</taxon>
    </lineage>
</organism>
<gene>
    <name evidence="8" type="ORF">SDRG_16550</name>
</gene>
<proteinExistence type="predicted"/>
<evidence type="ECO:0000313" key="8">
    <source>
        <dbReference type="EMBL" id="EQC25580.1"/>
    </source>
</evidence>
<name>T0PX35_SAPDV</name>
<evidence type="ECO:0000256" key="2">
    <source>
        <dbReference type="ARBA" id="ARBA00004754"/>
    </source>
</evidence>
<dbReference type="PANTHER" id="PTHR43466:SF1">
    <property type="entry name" value="2-OXO-4-HYDROXY-4-CARBOXY-5-UREIDOIMIDAZOLINE DECARBOXYLASE-RELATED"/>
    <property type="match status" value="1"/>
</dbReference>
<dbReference type="VEuPathDB" id="FungiDB:SDRG_16550"/>
<accession>T0PX35</accession>
<dbReference type="InterPro" id="IPR018020">
    <property type="entry name" value="OHCU_decarboxylase"/>
</dbReference>
<feature type="domain" description="Oxo-4-hydroxy-4-carboxy-5-ureidoimidazoline decarboxylase" evidence="7">
    <location>
        <begin position="8"/>
        <end position="154"/>
    </location>
</feature>
<keyword evidence="4" id="KW-0659">Purine metabolism</keyword>
<dbReference type="OrthoDB" id="10265230at2759"/>
<dbReference type="Pfam" id="PF09349">
    <property type="entry name" value="OHCU_decarbox"/>
    <property type="match status" value="1"/>
</dbReference>
<dbReference type="EC" id="4.1.1.97" evidence="3"/>
<evidence type="ECO:0000256" key="3">
    <source>
        <dbReference type="ARBA" id="ARBA00012257"/>
    </source>
</evidence>
<evidence type="ECO:0000313" key="9">
    <source>
        <dbReference type="Proteomes" id="UP000030762"/>
    </source>
</evidence>
<dbReference type="GO" id="GO:0005777">
    <property type="term" value="C:peroxisome"/>
    <property type="evidence" value="ECO:0007669"/>
    <property type="project" value="TreeGrafter"/>
</dbReference>
<dbReference type="InParanoid" id="T0PX35"/>